<evidence type="ECO:0000313" key="2">
    <source>
        <dbReference type="EMBL" id="KAK6331159.1"/>
    </source>
</evidence>
<feature type="region of interest" description="Disordered" evidence="1">
    <location>
        <begin position="55"/>
        <end position="187"/>
    </location>
</feature>
<feature type="compositionally biased region" description="Polar residues" evidence="1">
    <location>
        <begin position="97"/>
        <end position="117"/>
    </location>
</feature>
<dbReference type="EMBL" id="JAVHNQ010000016">
    <property type="protein sequence ID" value="KAK6331159.1"/>
    <property type="molecule type" value="Genomic_DNA"/>
</dbReference>
<evidence type="ECO:0000256" key="1">
    <source>
        <dbReference type="SAM" id="MobiDB-lite"/>
    </source>
</evidence>
<feature type="compositionally biased region" description="Acidic residues" evidence="1">
    <location>
        <begin position="119"/>
        <end position="130"/>
    </location>
</feature>
<dbReference type="PANTHER" id="PTHR42084:SF1">
    <property type="entry name" value="SERINE_THREONINE-PROTEIN KINASE PPK6"/>
    <property type="match status" value="1"/>
</dbReference>
<accession>A0AAV9U0D1</accession>
<protein>
    <submittedName>
        <fullName evidence="2">Uncharacterized protein</fullName>
    </submittedName>
</protein>
<proteinExistence type="predicted"/>
<organism evidence="2 3">
    <name type="scientific">Orbilia brochopaga</name>
    <dbReference type="NCBI Taxonomy" id="3140254"/>
    <lineage>
        <taxon>Eukaryota</taxon>
        <taxon>Fungi</taxon>
        <taxon>Dikarya</taxon>
        <taxon>Ascomycota</taxon>
        <taxon>Pezizomycotina</taxon>
        <taxon>Orbiliomycetes</taxon>
        <taxon>Orbiliales</taxon>
        <taxon>Orbiliaceae</taxon>
        <taxon>Orbilia</taxon>
    </lineage>
</organism>
<dbReference type="Proteomes" id="UP001375240">
    <property type="component" value="Unassembled WGS sequence"/>
</dbReference>
<reference evidence="2 3" key="1">
    <citation type="submission" date="2019-10" db="EMBL/GenBank/DDBJ databases">
        <authorList>
            <person name="Palmer J.M."/>
        </authorList>
    </citation>
    <scope>NUCLEOTIDE SEQUENCE [LARGE SCALE GENOMIC DNA]</scope>
    <source>
        <strain evidence="2 3">TWF696</strain>
    </source>
</reference>
<keyword evidence="3" id="KW-1185">Reference proteome</keyword>
<dbReference type="AlphaFoldDB" id="A0AAV9U0D1"/>
<gene>
    <name evidence="2" type="ORF">TWF696_003227</name>
</gene>
<feature type="compositionally biased region" description="Polar residues" evidence="1">
    <location>
        <begin position="136"/>
        <end position="145"/>
    </location>
</feature>
<evidence type="ECO:0000313" key="3">
    <source>
        <dbReference type="Proteomes" id="UP001375240"/>
    </source>
</evidence>
<dbReference type="PANTHER" id="PTHR42084">
    <property type="entry name" value="YALI0E26631P"/>
    <property type="match status" value="1"/>
</dbReference>
<feature type="compositionally biased region" description="Pro residues" evidence="1">
    <location>
        <begin position="151"/>
        <end position="162"/>
    </location>
</feature>
<name>A0AAV9U0D1_9PEZI</name>
<sequence>MSRDLFGDFGDFQAAASTTSNNTFAPAFPVAASTATTRPKLQNFSDILGLFDAKPASTPPYPPAQHAPSGLQSGLMAPRPPLQAASSEAIISGLGFKSSTPQPSSTTLFTTSPQQNAVVDDDDDFGDFAEEPLPSANPTFGPFTNSSSSPPLKPSAPPPPPSADLAALVAPQSPPPSNPINPSADTDDFGQFIYTPRIPTPPPQQPAFSLSSHLTNPNHLHPSHPPPPLHALLPLLTTHLLSPLPFLTRLKPLSYPAKQRLLSTDTRVKSYFTSLLLTAHVAGRLIASKRIRARRPYKSSNASALSRPSKTSLAKDDREIAECVREYADLVGSLRAVVRGMGLQVPDLALDMPVSSSPTIAPTTTSKRKSNTPAGKDEFCWLCGLSPLDKIPKIKEDDGALGDDTDITGKPRWTPGWGHRSCKNWWDACAKDVKY</sequence>
<comment type="caution">
    <text evidence="2">The sequence shown here is derived from an EMBL/GenBank/DDBJ whole genome shotgun (WGS) entry which is preliminary data.</text>
</comment>